<proteinExistence type="predicted"/>
<evidence type="ECO:0000313" key="3">
    <source>
        <dbReference type="Proteomes" id="UP000281028"/>
    </source>
</evidence>
<dbReference type="Gene3D" id="3.90.550.10">
    <property type="entry name" value="Spore Coat Polysaccharide Biosynthesis Protein SpsA, Chain A"/>
    <property type="match status" value="1"/>
</dbReference>
<feature type="domain" description="Glycosyltransferase 2-like" evidence="1">
    <location>
        <begin position="11"/>
        <end position="167"/>
    </location>
</feature>
<dbReference type="InterPro" id="IPR001173">
    <property type="entry name" value="Glyco_trans_2-like"/>
</dbReference>
<dbReference type="AlphaFoldDB" id="A0A3S1B328"/>
<name>A0A3S1B328_9BACT</name>
<dbReference type="Proteomes" id="UP000281028">
    <property type="component" value="Unassembled WGS sequence"/>
</dbReference>
<organism evidence="2 3">
    <name type="scientific">Chitinophaga solisilvae</name>
    <dbReference type="NCBI Taxonomy" id="1233460"/>
    <lineage>
        <taxon>Bacteria</taxon>
        <taxon>Pseudomonadati</taxon>
        <taxon>Bacteroidota</taxon>
        <taxon>Chitinophagia</taxon>
        <taxon>Chitinophagales</taxon>
        <taxon>Chitinophagaceae</taxon>
        <taxon>Chitinophaga</taxon>
    </lineage>
</organism>
<evidence type="ECO:0000313" key="2">
    <source>
        <dbReference type="EMBL" id="NSL85509.1"/>
    </source>
</evidence>
<dbReference type="EMBL" id="RIAR02000001">
    <property type="protein sequence ID" value="NSL85509.1"/>
    <property type="molecule type" value="Genomic_DNA"/>
</dbReference>
<dbReference type="PANTHER" id="PTHR22916">
    <property type="entry name" value="GLYCOSYLTRANSFERASE"/>
    <property type="match status" value="1"/>
</dbReference>
<sequence length="252" mass="29070">MTDKRSSPVISIITVCYNAEKFIESTIQSVLAQSYPHIEYIIVDGASRDNTMQVVEKYRSRIAKVVSEKDKGLYDAMNKGMQLATGDYLLFLNADDVLAGNTVLEDMLQVCPDADVYYGEAMFMDENGADLGLRSTQTPHKVPEQLTWKSLKHGMVVSHQAYIIRRRLSPLYDLQYKVCADIDWMIRTLKASRQICNTHQVVAKFRVGGTSKQRQQLAWKERYRILSHYYGHLPNFTHHLFIALRYIFSKKY</sequence>
<comment type="caution">
    <text evidence="2">The sequence shown here is derived from an EMBL/GenBank/DDBJ whole genome shotgun (WGS) entry which is preliminary data.</text>
</comment>
<dbReference type="CDD" id="cd06433">
    <property type="entry name" value="GT_2_WfgS_like"/>
    <property type="match status" value="1"/>
</dbReference>
<dbReference type="SUPFAM" id="SSF53448">
    <property type="entry name" value="Nucleotide-diphospho-sugar transferases"/>
    <property type="match status" value="1"/>
</dbReference>
<reference evidence="2" key="1">
    <citation type="submission" date="2020-05" db="EMBL/GenBank/DDBJ databases">
        <title>Chitinophaga laudate sp. nov., isolated from a tropical peat swamp.</title>
        <authorList>
            <person name="Goh C.B.S."/>
            <person name="Lee M.S."/>
            <person name="Parimannan S."/>
            <person name="Pasbakhsh P."/>
            <person name="Yule C.M."/>
            <person name="Rajandas H."/>
            <person name="Loke S."/>
            <person name="Croft L."/>
            <person name="Tan J.B.L."/>
        </authorList>
    </citation>
    <scope>NUCLEOTIDE SEQUENCE</scope>
    <source>
        <strain evidence="2">Mgbs1</strain>
    </source>
</reference>
<evidence type="ECO:0000259" key="1">
    <source>
        <dbReference type="Pfam" id="PF00535"/>
    </source>
</evidence>
<keyword evidence="3" id="KW-1185">Reference proteome</keyword>
<dbReference type="Pfam" id="PF00535">
    <property type="entry name" value="Glycos_transf_2"/>
    <property type="match status" value="1"/>
</dbReference>
<dbReference type="PANTHER" id="PTHR22916:SF3">
    <property type="entry name" value="UDP-GLCNAC:BETAGAL BETA-1,3-N-ACETYLGLUCOSAMINYLTRANSFERASE-LIKE PROTEIN 1"/>
    <property type="match status" value="1"/>
</dbReference>
<accession>A0A3S1B328</accession>
<dbReference type="GO" id="GO:0016758">
    <property type="term" value="F:hexosyltransferase activity"/>
    <property type="evidence" value="ECO:0007669"/>
    <property type="project" value="UniProtKB-ARBA"/>
</dbReference>
<protein>
    <submittedName>
        <fullName evidence="2">Glycosyltransferase</fullName>
    </submittedName>
</protein>
<dbReference type="InterPro" id="IPR029044">
    <property type="entry name" value="Nucleotide-diphossugar_trans"/>
</dbReference>
<gene>
    <name evidence="2" type="ORF">ECE50_001610</name>
</gene>
<dbReference type="OrthoDB" id="9788101at2"/>